<dbReference type="Pfam" id="PF02033">
    <property type="entry name" value="RBFA"/>
    <property type="match status" value="1"/>
</dbReference>
<dbReference type="InterPro" id="IPR023799">
    <property type="entry name" value="RbfA_dom_sf"/>
</dbReference>
<evidence type="ECO:0000313" key="4">
    <source>
        <dbReference type="Proteomes" id="UP000306912"/>
    </source>
</evidence>
<dbReference type="AlphaFoldDB" id="A0A5R8QDK8"/>
<dbReference type="InterPro" id="IPR000238">
    <property type="entry name" value="RbfA"/>
</dbReference>
<name>A0A5R8QDK8_9FIRM</name>
<dbReference type="SUPFAM" id="SSF89919">
    <property type="entry name" value="Ribosome-binding factor A, RbfA"/>
    <property type="match status" value="1"/>
</dbReference>
<evidence type="ECO:0000256" key="1">
    <source>
        <dbReference type="ARBA" id="ARBA00022517"/>
    </source>
</evidence>
<dbReference type="GO" id="GO:0030490">
    <property type="term" value="P:maturation of SSU-rRNA"/>
    <property type="evidence" value="ECO:0007669"/>
    <property type="project" value="UniProtKB-UniRule"/>
</dbReference>
<comment type="subcellular location">
    <subcellularLocation>
        <location evidence="2">Cytoplasm</location>
    </subcellularLocation>
</comment>
<dbReference type="GO" id="GO:0005829">
    <property type="term" value="C:cytosol"/>
    <property type="evidence" value="ECO:0007669"/>
    <property type="project" value="TreeGrafter"/>
</dbReference>
<dbReference type="RefSeq" id="WP_138190897.1">
    <property type="nucleotide sequence ID" value="NZ_VBWP01000004.1"/>
</dbReference>
<comment type="similarity">
    <text evidence="2">Belongs to the RbfA family.</text>
</comment>
<dbReference type="FunCoup" id="A0A5R8QDK8">
    <property type="interactions" value="330"/>
</dbReference>
<keyword evidence="4" id="KW-1185">Reference proteome</keyword>
<keyword evidence="1 2" id="KW-0690">Ribosome biogenesis</keyword>
<reference evidence="3 4" key="1">
    <citation type="submission" date="2019-05" db="EMBL/GenBank/DDBJ databases">
        <title>Culicoidintestinum kansasii gen. nov., sp. nov. from the gastrointestinal tract of the biting midge, Culicoides sonorensis.</title>
        <authorList>
            <person name="Neupane S."/>
            <person name="Ghosh A."/>
            <person name="Gunther S."/>
            <person name="Martin K."/>
            <person name="Zurek L."/>
        </authorList>
    </citation>
    <scope>NUCLEOTIDE SEQUENCE [LARGE SCALE GENOMIC DNA]</scope>
    <source>
        <strain evidence="3 4">CS-1</strain>
    </source>
</reference>
<comment type="subunit">
    <text evidence="2">Monomer. Binds 30S ribosomal subunits, but not 50S ribosomal subunits or 70S ribosomes.</text>
</comment>
<proteinExistence type="inferred from homology"/>
<dbReference type="Proteomes" id="UP000306912">
    <property type="component" value="Unassembled WGS sequence"/>
</dbReference>
<dbReference type="PANTHER" id="PTHR33515:SF1">
    <property type="entry name" value="RIBOSOME-BINDING FACTOR A, CHLOROPLASTIC-RELATED"/>
    <property type="match status" value="1"/>
</dbReference>
<dbReference type="OrthoDB" id="307788at2"/>
<gene>
    <name evidence="2 3" type="primary">rbfA</name>
    <name evidence="3" type="ORF">FEZ08_06465</name>
</gene>
<organism evidence="3 4">
    <name type="scientific">Culicoidibacter larvae</name>
    <dbReference type="NCBI Taxonomy" id="2579976"/>
    <lineage>
        <taxon>Bacteria</taxon>
        <taxon>Bacillati</taxon>
        <taxon>Bacillota</taxon>
        <taxon>Culicoidibacteria</taxon>
        <taxon>Culicoidibacterales</taxon>
        <taxon>Culicoidibacteraceae</taxon>
        <taxon>Culicoidibacter</taxon>
    </lineage>
</organism>
<evidence type="ECO:0000313" key="3">
    <source>
        <dbReference type="EMBL" id="TLG74346.1"/>
    </source>
</evidence>
<keyword evidence="2" id="KW-0963">Cytoplasm</keyword>
<evidence type="ECO:0000256" key="2">
    <source>
        <dbReference type="HAMAP-Rule" id="MF_00003"/>
    </source>
</evidence>
<comment type="caution">
    <text evidence="3">The sequence shown here is derived from an EMBL/GenBank/DDBJ whole genome shotgun (WGS) entry which is preliminary data.</text>
</comment>
<dbReference type="EMBL" id="VBWP01000004">
    <property type="protein sequence ID" value="TLG74346.1"/>
    <property type="molecule type" value="Genomic_DNA"/>
</dbReference>
<dbReference type="PANTHER" id="PTHR33515">
    <property type="entry name" value="RIBOSOME-BINDING FACTOR A, CHLOROPLASTIC-RELATED"/>
    <property type="match status" value="1"/>
</dbReference>
<dbReference type="InParanoid" id="A0A5R8QDK8"/>
<sequence>MSTVKHERLEAQIQKALSEIIMREVKDPNVGFVTITEVELTRDLSFLKVYIHFLGADNRESAGLKSLDKAKGFIRTELGKKVSMRKLPEISFHIDESMEYGQHIEDLLGSLKK</sequence>
<dbReference type="InterPro" id="IPR015946">
    <property type="entry name" value="KH_dom-like_a/b"/>
</dbReference>
<dbReference type="NCBIfam" id="TIGR00082">
    <property type="entry name" value="rbfA"/>
    <property type="match status" value="1"/>
</dbReference>
<dbReference type="GO" id="GO:0043024">
    <property type="term" value="F:ribosomal small subunit binding"/>
    <property type="evidence" value="ECO:0007669"/>
    <property type="project" value="TreeGrafter"/>
</dbReference>
<dbReference type="Gene3D" id="3.30.300.20">
    <property type="match status" value="1"/>
</dbReference>
<dbReference type="HAMAP" id="MF_00003">
    <property type="entry name" value="RbfA"/>
    <property type="match status" value="1"/>
</dbReference>
<protein>
    <recommendedName>
        <fullName evidence="2">Ribosome-binding factor A</fullName>
    </recommendedName>
</protein>
<accession>A0A5R8QDK8</accession>
<comment type="function">
    <text evidence="2">One of several proteins that assist in the late maturation steps of the functional core of the 30S ribosomal subunit. Associates with free 30S ribosomal subunits (but not with 30S subunits that are part of 70S ribosomes or polysomes). Required for efficient processing of 16S rRNA. May interact with the 5'-terminal helix region of 16S rRNA.</text>
</comment>